<comment type="caution">
    <text evidence="2">The sequence shown here is derived from an EMBL/GenBank/DDBJ whole genome shotgun (WGS) entry which is preliminary data.</text>
</comment>
<dbReference type="InterPro" id="IPR025054">
    <property type="entry name" value="DUF3991"/>
</dbReference>
<proteinExistence type="predicted"/>
<evidence type="ECO:0000259" key="1">
    <source>
        <dbReference type="Pfam" id="PF13154"/>
    </source>
</evidence>
<organism evidence="2 3">
    <name type="scientific">Acidocella aquatica</name>
    <dbReference type="NCBI Taxonomy" id="1922313"/>
    <lineage>
        <taxon>Bacteria</taxon>
        <taxon>Pseudomonadati</taxon>
        <taxon>Pseudomonadota</taxon>
        <taxon>Alphaproteobacteria</taxon>
        <taxon>Acetobacterales</taxon>
        <taxon>Acidocellaceae</taxon>
        <taxon>Acidocella</taxon>
    </lineage>
</organism>
<evidence type="ECO:0000313" key="3">
    <source>
        <dbReference type="Proteomes" id="UP001156641"/>
    </source>
</evidence>
<dbReference type="Pfam" id="PF13155">
    <property type="entry name" value="Toprim_2"/>
    <property type="match status" value="1"/>
</dbReference>
<gene>
    <name evidence="2" type="ORF">GCM10010909_15780</name>
</gene>
<name>A0ABQ6A6F9_9PROT</name>
<dbReference type="Gene3D" id="3.40.1360.10">
    <property type="match status" value="1"/>
</dbReference>
<accession>A0ABQ6A6F9</accession>
<dbReference type="Pfam" id="PF13154">
    <property type="entry name" value="DUF3991"/>
    <property type="match status" value="1"/>
</dbReference>
<evidence type="ECO:0000313" key="2">
    <source>
        <dbReference type="EMBL" id="GLR66898.1"/>
    </source>
</evidence>
<dbReference type="Proteomes" id="UP001156641">
    <property type="component" value="Unassembled WGS sequence"/>
</dbReference>
<keyword evidence="3" id="KW-1185">Reference proteome</keyword>
<protein>
    <recommendedName>
        <fullName evidence="1">DUF3991 domain-containing protein</fullName>
    </recommendedName>
</protein>
<sequence>MTRQDDELEQLRSSVNCGTILERLAFGWSLDKTESTRRALKYRRGPGEIIIVNHDGKGWFDPQSDAKGDIFNLVQHLDPGLNFGHVRKQLRRVAGIAPAYPELQKTSNAITVTKPPAERWAARRRLSRGSPTWRYLNETRCLPEKILAAADAADAVREGPYASAWFAHRNQGGSLTGIEMRGPNYRGFSGDGTKTLFRLPGGKGPMSRLAIFEAPIDALSMAAFEHIRGDTLYVATAGGIGPATVIALTQLLNDLSSRAGAVAAVGTDNDPPGERHAKRLIAMIEAANVPWERLIPPDGAKDWNKFLQVQAGRGDDQ</sequence>
<feature type="domain" description="DUF3991" evidence="1">
    <location>
        <begin position="134"/>
        <end position="200"/>
    </location>
</feature>
<reference evidence="3" key="1">
    <citation type="journal article" date="2019" name="Int. J. Syst. Evol. Microbiol.">
        <title>The Global Catalogue of Microorganisms (GCM) 10K type strain sequencing project: providing services to taxonomists for standard genome sequencing and annotation.</title>
        <authorList>
            <consortium name="The Broad Institute Genomics Platform"/>
            <consortium name="The Broad Institute Genome Sequencing Center for Infectious Disease"/>
            <person name="Wu L."/>
            <person name="Ma J."/>
        </authorList>
    </citation>
    <scope>NUCLEOTIDE SEQUENCE [LARGE SCALE GENOMIC DNA]</scope>
    <source>
        <strain evidence="3">NBRC 112502</strain>
    </source>
</reference>
<dbReference type="EMBL" id="BSOS01000042">
    <property type="protein sequence ID" value="GLR66898.1"/>
    <property type="molecule type" value="Genomic_DNA"/>
</dbReference>